<dbReference type="Gene3D" id="3.30.40.10">
    <property type="entry name" value="Zinc/RING finger domain, C3HC4 (zinc finger)"/>
    <property type="match status" value="1"/>
</dbReference>
<evidence type="ECO:0000313" key="7">
    <source>
        <dbReference type="EMBL" id="ORC91996.1"/>
    </source>
</evidence>
<dbReference type="GeneID" id="39982184"/>
<feature type="compositionally biased region" description="Basic and acidic residues" evidence="5">
    <location>
        <begin position="99"/>
        <end position="119"/>
    </location>
</feature>
<dbReference type="OrthoDB" id="10029243at2759"/>
<dbReference type="GO" id="GO:0006357">
    <property type="term" value="P:regulation of transcription by RNA polymerase II"/>
    <property type="evidence" value="ECO:0007669"/>
    <property type="project" value="TreeGrafter"/>
</dbReference>
<dbReference type="PANTHER" id="PTHR14955:SF4">
    <property type="entry name" value="PHD-TYPE DOMAIN-CONTAINING PROTEIN"/>
    <property type="match status" value="1"/>
</dbReference>
<dbReference type="CDD" id="cd15571">
    <property type="entry name" value="ePHD"/>
    <property type="match status" value="1"/>
</dbReference>
<feature type="region of interest" description="Disordered" evidence="5">
    <location>
        <begin position="99"/>
        <end position="124"/>
    </location>
</feature>
<keyword evidence="2" id="KW-0479">Metal-binding</keyword>
<dbReference type="PANTHER" id="PTHR14955">
    <property type="entry name" value="RETINOIC ACID INDUCED 1/TRANSCRIPTION FACTOR 20"/>
    <property type="match status" value="1"/>
</dbReference>
<evidence type="ECO:0000256" key="3">
    <source>
        <dbReference type="ARBA" id="ARBA00022771"/>
    </source>
</evidence>
<protein>
    <submittedName>
        <fullName evidence="7">Putative chaperone-like ATPase (ISS)</fullName>
    </submittedName>
</protein>
<organism evidence="7 8">
    <name type="scientific">Trypanosoma theileri</name>
    <dbReference type="NCBI Taxonomy" id="67003"/>
    <lineage>
        <taxon>Eukaryota</taxon>
        <taxon>Discoba</taxon>
        <taxon>Euglenozoa</taxon>
        <taxon>Kinetoplastea</taxon>
        <taxon>Metakinetoplastina</taxon>
        <taxon>Trypanosomatida</taxon>
        <taxon>Trypanosomatidae</taxon>
        <taxon>Trypanosoma</taxon>
    </lineage>
</organism>
<sequence length="333" mass="37137">MPVQSRRQSLRPAMRRVTFGSVTVVRVPLYHATHSLSTTESPLLSEPTLIVSPPTERENFLTTLDEIQVSHNGIMVTPPHSDCSLPLTQVDLCSSMEKESDEFSTHLEEKDEEIHRKSSPDSSTQAAFTTMQKMSSMNSTFSYPSQASSSLLSLDLMTSSVKEEGEGEKEEEEEILGGTPLSWSPDDIVNSLKRSHLDEMDTTRTAAARTVRCRVDVEEAAPAIVCVFCHDNSGIIECYSGYHVHLVCALWCPEVYYDKEKLTLMNIDAALERCRLIKCVYCRQPGAPVGCIIEKCPRSYHLQCAVDAGAHLNEKTFELLCPKHGKKKAPLER</sequence>
<accession>A0A1X0P4Y2</accession>
<keyword evidence="3" id="KW-0863">Zinc-finger</keyword>
<dbReference type="STRING" id="67003.A0A1X0P4Y2"/>
<keyword evidence="8" id="KW-1185">Reference proteome</keyword>
<gene>
    <name evidence="7" type="ORF">TM35_000042100</name>
</gene>
<feature type="domain" description="PHD-type" evidence="6">
    <location>
        <begin position="223"/>
        <end position="325"/>
    </location>
</feature>
<dbReference type="VEuPathDB" id="TriTrypDB:TM35_000042100"/>
<dbReference type="SMART" id="SM00249">
    <property type="entry name" value="PHD"/>
    <property type="match status" value="1"/>
</dbReference>
<keyword evidence="4" id="KW-0862">Zinc</keyword>
<evidence type="ECO:0000256" key="4">
    <source>
        <dbReference type="ARBA" id="ARBA00022833"/>
    </source>
</evidence>
<evidence type="ECO:0000259" key="6">
    <source>
        <dbReference type="PROSITE" id="PS51805"/>
    </source>
</evidence>
<evidence type="ECO:0000256" key="2">
    <source>
        <dbReference type="ARBA" id="ARBA00022723"/>
    </source>
</evidence>
<dbReference type="EMBL" id="NBCO01000004">
    <property type="protein sequence ID" value="ORC91996.1"/>
    <property type="molecule type" value="Genomic_DNA"/>
</dbReference>
<dbReference type="InterPro" id="IPR001965">
    <property type="entry name" value="Znf_PHD"/>
</dbReference>
<comment type="caution">
    <text evidence="7">The sequence shown here is derived from an EMBL/GenBank/DDBJ whole genome shotgun (WGS) entry which is preliminary data.</text>
</comment>
<dbReference type="GO" id="GO:0008270">
    <property type="term" value="F:zinc ion binding"/>
    <property type="evidence" value="ECO:0007669"/>
    <property type="project" value="UniProtKB-KW"/>
</dbReference>
<evidence type="ECO:0000256" key="5">
    <source>
        <dbReference type="SAM" id="MobiDB-lite"/>
    </source>
</evidence>
<keyword evidence="1" id="KW-0597">Phosphoprotein</keyword>
<dbReference type="GO" id="GO:0005634">
    <property type="term" value="C:nucleus"/>
    <property type="evidence" value="ECO:0007669"/>
    <property type="project" value="TreeGrafter"/>
</dbReference>
<dbReference type="Proteomes" id="UP000192257">
    <property type="component" value="Unassembled WGS sequence"/>
</dbReference>
<dbReference type="RefSeq" id="XP_028886062.1">
    <property type="nucleotide sequence ID" value="XM_029022404.1"/>
</dbReference>
<reference evidence="7 8" key="1">
    <citation type="submission" date="2017-03" db="EMBL/GenBank/DDBJ databases">
        <title>An alternative strategy for trypanosome survival in the mammalian bloodstream revealed through genome and transcriptome analysis of the ubiquitous bovine parasite Trypanosoma (Megatrypanum) theileri.</title>
        <authorList>
            <person name="Kelly S."/>
            <person name="Ivens A."/>
            <person name="Mott A."/>
            <person name="O'Neill E."/>
            <person name="Emms D."/>
            <person name="Macleod O."/>
            <person name="Voorheis P."/>
            <person name="Matthews J."/>
            <person name="Matthews K."/>
            <person name="Carrington M."/>
        </authorList>
    </citation>
    <scope>NUCLEOTIDE SEQUENCE [LARGE SCALE GENOMIC DNA]</scope>
    <source>
        <strain evidence="7">Edinburgh</strain>
    </source>
</reference>
<name>A0A1X0P4Y2_9TRYP</name>
<dbReference type="InterPro" id="IPR013083">
    <property type="entry name" value="Znf_RING/FYVE/PHD"/>
</dbReference>
<dbReference type="InterPro" id="IPR034732">
    <property type="entry name" value="EPHD"/>
</dbReference>
<dbReference type="PROSITE" id="PS51805">
    <property type="entry name" value="EPHD"/>
    <property type="match status" value="1"/>
</dbReference>
<dbReference type="Pfam" id="PF13771">
    <property type="entry name" value="zf-HC5HC2H"/>
    <property type="match status" value="1"/>
</dbReference>
<proteinExistence type="predicted"/>
<evidence type="ECO:0000256" key="1">
    <source>
        <dbReference type="ARBA" id="ARBA00022553"/>
    </source>
</evidence>
<dbReference type="InterPro" id="IPR052440">
    <property type="entry name" value="Trans_Reg/Chrom_Remod"/>
</dbReference>
<dbReference type="AlphaFoldDB" id="A0A1X0P4Y2"/>
<evidence type="ECO:0000313" key="8">
    <source>
        <dbReference type="Proteomes" id="UP000192257"/>
    </source>
</evidence>